<keyword evidence="2" id="KW-0808">Transferase</keyword>
<dbReference type="EMBL" id="CADCTL010000002">
    <property type="protein sequence ID" value="CAA9209688.1"/>
    <property type="molecule type" value="Genomic_DNA"/>
</dbReference>
<gene>
    <name evidence="2" type="ORF">AVDCRST_MAG04-41</name>
</gene>
<evidence type="ECO:0000256" key="1">
    <source>
        <dbReference type="SAM" id="MobiDB-lite"/>
    </source>
</evidence>
<feature type="compositionally biased region" description="Basic and acidic residues" evidence="1">
    <location>
        <begin position="126"/>
        <end position="136"/>
    </location>
</feature>
<evidence type="ECO:0000313" key="2">
    <source>
        <dbReference type="EMBL" id="CAA9209688.1"/>
    </source>
</evidence>
<organism evidence="2">
    <name type="scientific">uncultured Acetobacteraceae bacterium</name>
    <dbReference type="NCBI Taxonomy" id="169975"/>
    <lineage>
        <taxon>Bacteria</taxon>
        <taxon>Pseudomonadati</taxon>
        <taxon>Pseudomonadota</taxon>
        <taxon>Alphaproteobacteria</taxon>
        <taxon>Acetobacterales</taxon>
        <taxon>Acetobacteraceae</taxon>
        <taxon>environmental samples</taxon>
    </lineage>
</organism>
<proteinExistence type="predicted"/>
<feature type="compositionally biased region" description="Low complexity" evidence="1">
    <location>
        <begin position="195"/>
        <end position="210"/>
    </location>
</feature>
<feature type="compositionally biased region" description="Low complexity" evidence="1">
    <location>
        <begin position="100"/>
        <end position="109"/>
    </location>
</feature>
<protein>
    <submittedName>
        <fullName evidence="2">CDP-diacylglycerol--glycerol-3-phosphate 3-phosphatidyltransferase</fullName>
        <ecNumber evidence="2">2.7.8.5</ecNumber>
    </submittedName>
</protein>
<feature type="compositionally biased region" description="Basic residues" evidence="1">
    <location>
        <begin position="110"/>
        <end position="120"/>
    </location>
</feature>
<dbReference type="EC" id="2.7.8.5" evidence="2"/>
<accession>A0A6J4GXP0</accession>
<sequence>ANRPAELTDSLAHRRHPGADGAGRAPASLGRRGRLRRVLRRRHHRLLRRQDRPRAADGERLRADARPHRRQAAGRRGADAAGGHGTLVGRRAVPRHRGAAARNPGVRPARVPRRAPHRAARYLARQVEDGLPDGRARHPAGRRHGGGGAASGLPARVPHRRGHALGGGRAHPRHRLGLPHRGPAPRRRARRGRRAAPSPGGTRPRAAPPL</sequence>
<feature type="non-terminal residue" evidence="2">
    <location>
        <position position="210"/>
    </location>
</feature>
<dbReference type="GO" id="GO:0008444">
    <property type="term" value="F:CDP-diacylglycerol-glycerol-3-phosphate 3-phosphatidyltransferase activity"/>
    <property type="evidence" value="ECO:0007669"/>
    <property type="project" value="UniProtKB-EC"/>
</dbReference>
<name>A0A6J4GXP0_9PROT</name>
<feature type="compositionally biased region" description="Basic residues" evidence="1">
    <location>
        <begin position="31"/>
        <end position="47"/>
    </location>
</feature>
<feature type="non-terminal residue" evidence="2">
    <location>
        <position position="1"/>
    </location>
</feature>
<feature type="compositionally biased region" description="Basic and acidic residues" evidence="1">
    <location>
        <begin position="48"/>
        <end position="66"/>
    </location>
</feature>
<feature type="region of interest" description="Disordered" evidence="1">
    <location>
        <begin position="1"/>
        <end position="210"/>
    </location>
</feature>
<dbReference type="AlphaFoldDB" id="A0A6J4GXP0"/>
<reference evidence="2" key="1">
    <citation type="submission" date="2020-02" db="EMBL/GenBank/DDBJ databases">
        <authorList>
            <person name="Meier V. D."/>
        </authorList>
    </citation>
    <scope>NUCLEOTIDE SEQUENCE</scope>
    <source>
        <strain evidence="2">AVDCRST_MAG04</strain>
    </source>
</reference>
<feature type="compositionally biased region" description="Basic residues" evidence="1">
    <location>
        <begin position="170"/>
        <end position="194"/>
    </location>
</feature>